<reference evidence="1 2" key="1">
    <citation type="submission" date="2013-01" db="EMBL/GenBank/DDBJ databases">
        <authorList>
            <person name="Harkins D.M."/>
            <person name="Durkin A.S."/>
            <person name="Brinkac L.M."/>
            <person name="Haft D.H."/>
            <person name="Selengut J.D."/>
            <person name="Sanka R."/>
            <person name="DePew J."/>
            <person name="Purushe J."/>
            <person name="Picardeau M."/>
            <person name="Werts C."/>
            <person name="Goarant C."/>
            <person name="Vinetz J.M."/>
            <person name="Sutton G.G."/>
            <person name="Nierman W.C."/>
            <person name="Fouts D.E."/>
        </authorList>
    </citation>
    <scope>NUCLEOTIDE SEQUENCE [LARGE SCALE GENOMIC DNA]</scope>
    <source>
        <strain evidence="1 2">Verdun HP</strain>
    </source>
</reference>
<dbReference type="EMBL" id="AHNZ02000487">
    <property type="protein sequence ID" value="EMO05241.1"/>
    <property type="molecule type" value="Genomic_DNA"/>
</dbReference>
<organism evidence="1 2">
    <name type="scientific">Leptospira interrogans serovar Icterohaemorrhagiae str. Verdun HP</name>
    <dbReference type="NCBI Taxonomy" id="1049910"/>
    <lineage>
        <taxon>Bacteria</taxon>
        <taxon>Pseudomonadati</taxon>
        <taxon>Spirochaetota</taxon>
        <taxon>Spirochaetia</taxon>
        <taxon>Leptospirales</taxon>
        <taxon>Leptospiraceae</taxon>
        <taxon>Leptospira</taxon>
    </lineage>
</organism>
<proteinExistence type="predicted"/>
<feature type="non-terminal residue" evidence="1">
    <location>
        <position position="38"/>
    </location>
</feature>
<evidence type="ECO:0000313" key="1">
    <source>
        <dbReference type="EMBL" id="EMO05241.1"/>
    </source>
</evidence>
<comment type="caution">
    <text evidence="1">The sequence shown here is derived from an EMBL/GenBank/DDBJ whole genome shotgun (WGS) entry which is preliminary data.</text>
</comment>
<dbReference type="AntiFam" id="ANF00056">
    <property type="entry name" value="Translation of DNA repeat"/>
</dbReference>
<protein>
    <submittedName>
        <fullName evidence="1">Uncharacterized protein</fullName>
    </submittedName>
</protein>
<accession>M6RHH1</accession>
<dbReference type="AlphaFoldDB" id="M6RHH1"/>
<evidence type="ECO:0000313" key="2">
    <source>
        <dbReference type="Proteomes" id="UP000012092"/>
    </source>
</evidence>
<dbReference type="Proteomes" id="UP000012092">
    <property type="component" value="Unassembled WGS sequence"/>
</dbReference>
<gene>
    <name evidence="1" type="ORF">LEP1GSC116_1185</name>
</gene>
<name>M6RHH1_LEPIR</name>
<sequence length="38" mass="4299">MTVFVKTTVLKISKELSCKFFEVLGHAVPGRMKIIPSY</sequence>